<sequence>MDGWLDGADKVASVVGGVIVLVGAVIGLRRWRRIRREAEADGELKAMRAAIAKSSPVSDRARAVIANRGRHWTQRSLSYSPAVRLAVAAAVVLLVLVLVEEWVR</sequence>
<keyword evidence="1" id="KW-0472">Membrane</keyword>
<feature type="transmembrane region" description="Helical" evidence="1">
    <location>
        <begin position="12"/>
        <end position="28"/>
    </location>
</feature>
<evidence type="ECO:0000313" key="3">
    <source>
        <dbReference type="Proteomes" id="UP000219612"/>
    </source>
</evidence>
<dbReference type="AlphaFoldDB" id="A0A285I4R2"/>
<dbReference type="Proteomes" id="UP000219612">
    <property type="component" value="Unassembled WGS sequence"/>
</dbReference>
<organism evidence="2 3">
    <name type="scientific">Paractinoplanes atraurantiacus</name>
    <dbReference type="NCBI Taxonomy" id="1036182"/>
    <lineage>
        <taxon>Bacteria</taxon>
        <taxon>Bacillati</taxon>
        <taxon>Actinomycetota</taxon>
        <taxon>Actinomycetes</taxon>
        <taxon>Micromonosporales</taxon>
        <taxon>Micromonosporaceae</taxon>
        <taxon>Paractinoplanes</taxon>
    </lineage>
</organism>
<protein>
    <submittedName>
        <fullName evidence="2">Uncharacterized protein</fullName>
    </submittedName>
</protein>
<proteinExistence type="predicted"/>
<feature type="transmembrane region" description="Helical" evidence="1">
    <location>
        <begin position="77"/>
        <end position="99"/>
    </location>
</feature>
<evidence type="ECO:0000256" key="1">
    <source>
        <dbReference type="SAM" id="Phobius"/>
    </source>
</evidence>
<dbReference type="RefSeq" id="WP_097321044.1">
    <property type="nucleotide sequence ID" value="NZ_OBDY01000006.1"/>
</dbReference>
<evidence type="ECO:0000313" key="2">
    <source>
        <dbReference type="EMBL" id="SNY42056.1"/>
    </source>
</evidence>
<reference evidence="2 3" key="1">
    <citation type="submission" date="2017-09" db="EMBL/GenBank/DDBJ databases">
        <authorList>
            <person name="Ehlers B."/>
            <person name="Leendertz F.H."/>
        </authorList>
    </citation>
    <scope>NUCLEOTIDE SEQUENCE [LARGE SCALE GENOMIC DNA]</scope>
    <source>
        <strain evidence="2 3">CGMCC 4.6857</strain>
    </source>
</reference>
<keyword evidence="1" id="KW-0812">Transmembrane</keyword>
<dbReference type="EMBL" id="OBDY01000006">
    <property type="protein sequence ID" value="SNY42056.1"/>
    <property type="molecule type" value="Genomic_DNA"/>
</dbReference>
<keyword evidence="3" id="KW-1185">Reference proteome</keyword>
<gene>
    <name evidence="2" type="ORF">SAMN05421748_106238</name>
</gene>
<accession>A0A285I4R2</accession>
<keyword evidence="1" id="KW-1133">Transmembrane helix</keyword>
<name>A0A285I4R2_9ACTN</name>